<comment type="similarity">
    <text evidence="2">Belongs to the CDP-alcohol phosphatidyltransferase class-I family.</text>
</comment>
<dbReference type="InterPro" id="IPR000462">
    <property type="entry name" value="CDP-OH_P_trans"/>
</dbReference>
<dbReference type="Pfam" id="PF01066">
    <property type="entry name" value="CDP-OH_P_transf"/>
    <property type="match status" value="1"/>
</dbReference>
<evidence type="ECO:0000256" key="1">
    <source>
        <dbReference type="ARBA" id="ARBA00022679"/>
    </source>
</evidence>
<sequence>MIDAALLPLQRRVLWAPARRLAALGVTADQITLAGFVIGALSLPALAFGLHGLALVLIGLNRIMDGLDGAVARLTAPTDRGAFLDIALDFVFYALVPLGFALSDPAQNALPAAVLIAAFVGTGSSFLAFATIAAKRSLRADAHPSKGIYYLSGLTEGAETIALFVTMCLLPDLFSILAYGFAAACAVTTVMRWHQGWVAFDPEENSRERVTDGESTGPWVDAPAE</sequence>
<proteinExistence type="inferred from homology"/>
<feature type="transmembrane region" description="Helical" evidence="4">
    <location>
        <begin position="173"/>
        <end position="191"/>
    </location>
</feature>
<evidence type="ECO:0000313" key="5">
    <source>
        <dbReference type="EMBL" id="SLN76251.1"/>
    </source>
</evidence>
<name>A0A1Y5TXJ5_9RHOB</name>
<keyword evidence="4" id="KW-1133">Transmembrane helix</keyword>
<feature type="region of interest" description="Disordered" evidence="3">
    <location>
        <begin position="204"/>
        <end position="225"/>
    </location>
</feature>
<protein>
    <submittedName>
        <fullName evidence="5">Inner membrane protein YnjF</fullName>
    </submittedName>
</protein>
<evidence type="ECO:0000313" key="6">
    <source>
        <dbReference type="Proteomes" id="UP000193900"/>
    </source>
</evidence>
<accession>A0A1Y5TXJ5</accession>
<dbReference type="AlphaFoldDB" id="A0A1Y5TXJ5"/>
<evidence type="ECO:0000256" key="4">
    <source>
        <dbReference type="SAM" id="Phobius"/>
    </source>
</evidence>
<keyword evidence="4" id="KW-0812">Transmembrane</keyword>
<dbReference type="Gene3D" id="1.20.120.1760">
    <property type="match status" value="1"/>
</dbReference>
<dbReference type="InterPro" id="IPR048254">
    <property type="entry name" value="CDP_ALCOHOL_P_TRANSF_CS"/>
</dbReference>
<keyword evidence="6" id="KW-1185">Reference proteome</keyword>
<feature type="transmembrane region" description="Helical" evidence="4">
    <location>
        <begin position="81"/>
        <end position="103"/>
    </location>
</feature>
<feature type="transmembrane region" description="Helical" evidence="4">
    <location>
        <begin position="33"/>
        <end position="60"/>
    </location>
</feature>
<dbReference type="EMBL" id="FWFZ01000040">
    <property type="protein sequence ID" value="SLN76251.1"/>
    <property type="molecule type" value="Genomic_DNA"/>
</dbReference>
<keyword evidence="1 2" id="KW-0808">Transferase</keyword>
<dbReference type="PROSITE" id="PS00379">
    <property type="entry name" value="CDP_ALCOHOL_P_TRANSF"/>
    <property type="match status" value="1"/>
</dbReference>
<dbReference type="RefSeq" id="WP_085880839.1">
    <property type="nucleotide sequence ID" value="NZ_FWFZ01000040.1"/>
</dbReference>
<keyword evidence="4" id="KW-0472">Membrane</keyword>
<feature type="transmembrane region" description="Helical" evidence="4">
    <location>
        <begin position="109"/>
        <end position="135"/>
    </location>
</feature>
<gene>
    <name evidence="5" type="primary">ynjF</name>
    <name evidence="5" type="ORF">ROA7023_04132</name>
</gene>
<dbReference type="GO" id="GO:0016780">
    <property type="term" value="F:phosphotransferase activity, for other substituted phosphate groups"/>
    <property type="evidence" value="ECO:0007669"/>
    <property type="project" value="InterPro"/>
</dbReference>
<dbReference type="OrthoDB" id="9790577at2"/>
<evidence type="ECO:0000256" key="3">
    <source>
        <dbReference type="SAM" id="MobiDB-lite"/>
    </source>
</evidence>
<evidence type="ECO:0000256" key="2">
    <source>
        <dbReference type="RuleBase" id="RU003750"/>
    </source>
</evidence>
<dbReference type="Proteomes" id="UP000193900">
    <property type="component" value="Unassembled WGS sequence"/>
</dbReference>
<reference evidence="5 6" key="1">
    <citation type="submission" date="2017-03" db="EMBL/GenBank/DDBJ databases">
        <authorList>
            <person name="Afonso C.L."/>
            <person name="Miller P.J."/>
            <person name="Scott M.A."/>
            <person name="Spackman E."/>
            <person name="Goraichik I."/>
            <person name="Dimitrov K.M."/>
            <person name="Suarez D.L."/>
            <person name="Swayne D.E."/>
        </authorList>
    </citation>
    <scope>NUCLEOTIDE SEQUENCE [LARGE SCALE GENOMIC DNA]</scope>
    <source>
        <strain evidence="5 6">CECT 7023</strain>
    </source>
</reference>
<dbReference type="GO" id="GO:0008654">
    <property type="term" value="P:phospholipid biosynthetic process"/>
    <property type="evidence" value="ECO:0007669"/>
    <property type="project" value="InterPro"/>
</dbReference>
<dbReference type="InterPro" id="IPR043130">
    <property type="entry name" value="CDP-OH_PTrfase_TM_dom"/>
</dbReference>
<feature type="transmembrane region" description="Helical" evidence="4">
    <location>
        <begin position="147"/>
        <end position="167"/>
    </location>
</feature>
<dbReference type="GO" id="GO:0016020">
    <property type="term" value="C:membrane"/>
    <property type="evidence" value="ECO:0007669"/>
    <property type="project" value="InterPro"/>
</dbReference>
<organism evidence="5 6">
    <name type="scientific">Roseisalinus antarcticus</name>
    <dbReference type="NCBI Taxonomy" id="254357"/>
    <lineage>
        <taxon>Bacteria</taxon>
        <taxon>Pseudomonadati</taxon>
        <taxon>Pseudomonadota</taxon>
        <taxon>Alphaproteobacteria</taxon>
        <taxon>Rhodobacterales</taxon>
        <taxon>Roseobacteraceae</taxon>
        <taxon>Roseisalinus</taxon>
    </lineage>
</organism>